<keyword evidence="2" id="KW-0472">Membrane</keyword>
<dbReference type="Pfam" id="PF02517">
    <property type="entry name" value="Rce1-like"/>
    <property type="match status" value="1"/>
</dbReference>
<name>A0ABQ5JPM1_9LACO</name>
<feature type="transmembrane region" description="Helical" evidence="2">
    <location>
        <begin position="30"/>
        <end position="49"/>
    </location>
</feature>
<comment type="caution">
    <text evidence="4">The sequence shown here is derived from an EMBL/GenBank/DDBJ whole genome shotgun (WGS) entry which is preliminary data.</text>
</comment>
<keyword evidence="2" id="KW-1133">Transmembrane helix</keyword>
<keyword evidence="5" id="KW-1185">Reference proteome</keyword>
<feature type="transmembrane region" description="Helical" evidence="2">
    <location>
        <begin position="210"/>
        <end position="228"/>
    </location>
</feature>
<feature type="transmembrane region" description="Helical" evidence="2">
    <location>
        <begin position="186"/>
        <end position="204"/>
    </location>
</feature>
<feature type="transmembrane region" description="Helical" evidence="2">
    <location>
        <begin position="235"/>
        <end position="256"/>
    </location>
</feature>
<dbReference type="InterPro" id="IPR003675">
    <property type="entry name" value="Rce1/LyrA-like_dom"/>
</dbReference>
<evidence type="ECO:0000259" key="3">
    <source>
        <dbReference type="Pfam" id="PF02517"/>
    </source>
</evidence>
<accession>A0ABQ5JPM1</accession>
<evidence type="ECO:0000256" key="1">
    <source>
        <dbReference type="ARBA" id="ARBA00009067"/>
    </source>
</evidence>
<gene>
    <name evidence="4" type="ORF">JCM31185_18000</name>
</gene>
<reference evidence="4 5" key="1">
    <citation type="submission" date="2022-03" db="EMBL/GenBank/DDBJ databases">
        <title>Draft genome sequence of Furfurilactobacillus curtus JCM 31185.</title>
        <authorList>
            <person name="Suzuki S."/>
            <person name="Endo A."/>
            <person name="Kajikawa A."/>
        </authorList>
    </citation>
    <scope>NUCLEOTIDE SEQUENCE [LARGE SCALE GENOMIC DNA]</scope>
    <source>
        <strain evidence="4 5">JCM 31185</strain>
    </source>
</reference>
<sequence length="257" mass="29259">MNTQTETRFFLEKKQSAIDLPLIDTPTQSLANYWFIALASIAIILSQVATNFVKTANPIELGLVGLYQTFGPLLLFLLLFRYGAKQPLKTLYRRFSVRDLGVMLLFTVINLAYGQLASSFIPSVANKSIVASTGHGSLANKILHFTTNSILNVPALMIEELFGIILFLALAAMIKKYAHQRRNASMWIALVISMFMFGLMHFYVYDWHLAQMFFIIGVSRLITTGLYIRTKSIWPAFFAHWLTDTFIMFVTTFTLWQ</sequence>
<evidence type="ECO:0000256" key="2">
    <source>
        <dbReference type="SAM" id="Phobius"/>
    </source>
</evidence>
<dbReference type="Proteomes" id="UP001628078">
    <property type="component" value="Unassembled WGS sequence"/>
</dbReference>
<keyword evidence="2" id="KW-0812">Transmembrane</keyword>
<proteinExistence type="inferred from homology"/>
<feature type="transmembrane region" description="Helical" evidence="2">
    <location>
        <begin position="153"/>
        <end position="174"/>
    </location>
</feature>
<evidence type="ECO:0000313" key="5">
    <source>
        <dbReference type="Proteomes" id="UP001628078"/>
    </source>
</evidence>
<feature type="transmembrane region" description="Helical" evidence="2">
    <location>
        <begin position="61"/>
        <end position="80"/>
    </location>
</feature>
<protein>
    <recommendedName>
        <fullName evidence="3">CAAX prenyl protease 2/Lysostaphin resistance protein A-like domain-containing protein</fullName>
    </recommendedName>
</protein>
<dbReference type="RefSeq" id="WP_407884720.1">
    <property type="nucleotide sequence ID" value="NZ_BQXO01000006.1"/>
</dbReference>
<evidence type="ECO:0000313" key="4">
    <source>
        <dbReference type="EMBL" id="GKT06513.1"/>
    </source>
</evidence>
<comment type="similarity">
    <text evidence="1">Belongs to the UPF0177 family.</text>
</comment>
<feature type="transmembrane region" description="Helical" evidence="2">
    <location>
        <begin position="100"/>
        <end position="121"/>
    </location>
</feature>
<feature type="domain" description="CAAX prenyl protease 2/Lysostaphin resistance protein A-like" evidence="3">
    <location>
        <begin position="180"/>
        <end position="245"/>
    </location>
</feature>
<organism evidence="4 5">
    <name type="scientific">Furfurilactobacillus curtus</name>
    <dbReference type="NCBI Taxonomy" id="1746200"/>
    <lineage>
        <taxon>Bacteria</taxon>
        <taxon>Bacillati</taxon>
        <taxon>Bacillota</taxon>
        <taxon>Bacilli</taxon>
        <taxon>Lactobacillales</taxon>
        <taxon>Lactobacillaceae</taxon>
        <taxon>Furfurilactobacillus</taxon>
    </lineage>
</organism>
<dbReference type="EMBL" id="BQXO01000006">
    <property type="protein sequence ID" value="GKT06513.1"/>
    <property type="molecule type" value="Genomic_DNA"/>
</dbReference>